<gene>
    <name evidence="4" type="ORF">DFP77_10841</name>
</gene>
<dbReference type="Pfam" id="PF11849">
    <property type="entry name" value="DUF3369"/>
    <property type="match status" value="1"/>
</dbReference>
<feature type="domain" description="Response regulatory" evidence="2">
    <location>
        <begin position="27"/>
        <end position="151"/>
    </location>
</feature>
<dbReference type="PROSITE" id="PS50110">
    <property type="entry name" value="RESPONSE_REGULATORY"/>
    <property type="match status" value="1"/>
</dbReference>
<evidence type="ECO:0000313" key="4">
    <source>
        <dbReference type="EMBL" id="RCX06778.1"/>
    </source>
</evidence>
<keyword evidence="1" id="KW-0597">Phosphoprotein</keyword>
<evidence type="ECO:0000259" key="3">
    <source>
        <dbReference type="PROSITE" id="PS50883"/>
    </source>
</evidence>
<feature type="modified residue" description="4-aspartylphosphate" evidence="1">
    <location>
        <position position="82"/>
    </location>
</feature>
<accession>A0A369AEJ0</accession>
<dbReference type="CDD" id="cd01948">
    <property type="entry name" value="EAL"/>
    <property type="match status" value="1"/>
</dbReference>
<dbReference type="InterPro" id="IPR021800">
    <property type="entry name" value="DUF3369"/>
</dbReference>
<dbReference type="Gene3D" id="3.20.20.450">
    <property type="entry name" value="EAL domain"/>
    <property type="match status" value="1"/>
</dbReference>
<dbReference type="Gene3D" id="3.40.50.2300">
    <property type="match status" value="1"/>
</dbReference>
<dbReference type="AlphaFoldDB" id="A0A369AEJ0"/>
<dbReference type="InterPro" id="IPR035919">
    <property type="entry name" value="EAL_sf"/>
</dbReference>
<proteinExistence type="predicted"/>
<dbReference type="GO" id="GO:0071111">
    <property type="term" value="F:cyclic-guanylate-specific phosphodiesterase activity"/>
    <property type="evidence" value="ECO:0007669"/>
    <property type="project" value="InterPro"/>
</dbReference>
<dbReference type="SMART" id="SM00052">
    <property type="entry name" value="EAL"/>
    <property type="match status" value="1"/>
</dbReference>
<dbReference type="PANTHER" id="PTHR33121:SF70">
    <property type="entry name" value="SIGNALING PROTEIN YKOW"/>
    <property type="match status" value="1"/>
</dbReference>
<evidence type="ECO:0000259" key="2">
    <source>
        <dbReference type="PROSITE" id="PS50110"/>
    </source>
</evidence>
<dbReference type="SMART" id="SM00448">
    <property type="entry name" value="REC"/>
    <property type="match status" value="1"/>
</dbReference>
<dbReference type="SUPFAM" id="SSF52172">
    <property type="entry name" value="CheY-like"/>
    <property type="match status" value="1"/>
</dbReference>
<evidence type="ECO:0000313" key="5">
    <source>
        <dbReference type="Proteomes" id="UP000253506"/>
    </source>
</evidence>
<evidence type="ECO:0000256" key="1">
    <source>
        <dbReference type="PROSITE-ProRule" id="PRU00169"/>
    </source>
</evidence>
<dbReference type="EMBL" id="QPJQ01000008">
    <property type="protein sequence ID" value="RCX06778.1"/>
    <property type="molecule type" value="Genomic_DNA"/>
</dbReference>
<dbReference type="InterPro" id="IPR043128">
    <property type="entry name" value="Rev_trsase/Diguanyl_cyclase"/>
</dbReference>
<dbReference type="InterPro" id="IPR001789">
    <property type="entry name" value="Sig_transdc_resp-reg_receiver"/>
</dbReference>
<name>A0A369AEJ0_9GAMM</name>
<dbReference type="InterPro" id="IPR050706">
    <property type="entry name" value="Cyclic-di-GMP_PDE-like"/>
</dbReference>
<comment type="caution">
    <text evidence="4">The sequence shown here is derived from an EMBL/GenBank/DDBJ whole genome shotgun (WGS) entry which is preliminary data.</text>
</comment>
<dbReference type="Pfam" id="PF00563">
    <property type="entry name" value="EAL"/>
    <property type="match status" value="1"/>
</dbReference>
<dbReference type="InterPro" id="IPR029787">
    <property type="entry name" value="Nucleotide_cyclase"/>
</dbReference>
<reference evidence="4 5" key="1">
    <citation type="submission" date="2018-07" db="EMBL/GenBank/DDBJ databases">
        <title>Genomic Encyclopedia of Type Strains, Phase III (KMG-III): the genomes of soil and plant-associated and newly described type strains.</title>
        <authorList>
            <person name="Whitman W."/>
        </authorList>
    </citation>
    <scope>NUCLEOTIDE SEQUENCE [LARGE SCALE GENOMIC DNA]</scope>
    <source>
        <strain evidence="4 5">CECT 7731</strain>
    </source>
</reference>
<dbReference type="PROSITE" id="PS50883">
    <property type="entry name" value="EAL"/>
    <property type="match status" value="1"/>
</dbReference>
<organism evidence="4 5">
    <name type="scientific">Marinomonas foliarum</name>
    <dbReference type="NCBI Taxonomy" id="491950"/>
    <lineage>
        <taxon>Bacteria</taxon>
        <taxon>Pseudomonadati</taxon>
        <taxon>Pseudomonadota</taxon>
        <taxon>Gammaproteobacteria</taxon>
        <taxon>Oceanospirillales</taxon>
        <taxon>Oceanospirillaceae</taxon>
        <taxon>Marinomonas</taxon>
    </lineage>
</organism>
<dbReference type="GO" id="GO:0000160">
    <property type="term" value="P:phosphorelay signal transduction system"/>
    <property type="evidence" value="ECO:0007669"/>
    <property type="project" value="InterPro"/>
</dbReference>
<feature type="domain" description="EAL" evidence="3">
    <location>
        <begin position="486"/>
        <end position="739"/>
    </location>
</feature>
<dbReference type="Proteomes" id="UP000253506">
    <property type="component" value="Unassembled WGS sequence"/>
</dbReference>
<dbReference type="InterPro" id="IPR001633">
    <property type="entry name" value="EAL_dom"/>
</dbReference>
<dbReference type="PANTHER" id="PTHR33121">
    <property type="entry name" value="CYCLIC DI-GMP PHOSPHODIESTERASE PDEF"/>
    <property type="match status" value="1"/>
</dbReference>
<dbReference type="SUPFAM" id="SSF141868">
    <property type="entry name" value="EAL domain-like"/>
    <property type="match status" value="1"/>
</dbReference>
<dbReference type="InterPro" id="IPR011006">
    <property type="entry name" value="CheY-like_superfamily"/>
</dbReference>
<protein>
    <submittedName>
        <fullName evidence="4">EAL domain-containing protein (Putative c-di-GMP-specific phosphodiesterase class I)</fullName>
    </submittedName>
</protein>
<dbReference type="Gene3D" id="3.30.70.270">
    <property type="match status" value="1"/>
</dbReference>
<sequence length="739" mass="83139">MGSKMDLSFNDNLPPMKLKPRTRNYCKVLSVEDDKDYQDALLNGLNALNYDNKKVDFLTASSALEAATVIAENPDISVIFLDVVMETDHAGLRLIRTIREDIGNDLVRIVLLTGQAGMTSADDLISQYDIDDYWCKSDLTQVHLQTIVLSNLRTWEHLSDMKEARHSMQLLLAASQRIASKSDISDYTHSILEELGQLLKVKNGGIVCFFHPEKEDLANASIVATSGEFSVHKNRYFLPAIEDDVLKDTVLNAYEQKKHVFIDGFSVLYFSNKELDGRVYMVVVKINRTLAANEINLLQVFCENIGAGFRNVALNNKLTELAYIEPTLGIHNKNWLIRDIRDMFSWEREKATLLMVCVDDLAYTESVLGASYCDQLILSLYDYLNDFFGQSVDIAMLERDTLMLVVYDDKEYTELSLERIIHTKIKVEKATHSLDLTISSVTLSDFPSYSAEQLISVGKSTLARAKYEDVAFLAFSNELASAMFGRFELLQDLREAILNDDIMAYFQPKVSLKDSTLIGFEALARWEHKNGSFIPPDVFISLAESSGLIAKLDRQILRQSCRAIHTLKGIGINVPISVNVAGNEIIRPDFISTFKAILEEEQAPTELIELEITESQLINEKATINRHLSALKALGVNTNIDDFGTGYSSLAYLSTLAVSTLKIDHSFVWQMEESEKDWEILKMIIELGNLLGLSVVAEGIETEQQKTHLLALGCENGQGYLFAKPMSIDDTIYWVQKGR</sequence>
<dbReference type="SUPFAM" id="SSF55073">
    <property type="entry name" value="Nucleotide cyclase"/>
    <property type="match status" value="1"/>
</dbReference>